<keyword evidence="1" id="KW-0732">Signal</keyword>
<keyword evidence="3" id="KW-1185">Reference proteome</keyword>
<comment type="caution">
    <text evidence="2">The sequence shown here is derived from an EMBL/GenBank/DDBJ whole genome shotgun (WGS) entry which is preliminary data.</text>
</comment>
<feature type="chain" id="PRO_5045522858" evidence="1">
    <location>
        <begin position="25"/>
        <end position="241"/>
    </location>
</feature>
<evidence type="ECO:0000256" key="1">
    <source>
        <dbReference type="SAM" id="SignalP"/>
    </source>
</evidence>
<dbReference type="EMBL" id="JAJQKU010000002">
    <property type="protein sequence ID" value="MCD9097144.1"/>
    <property type="molecule type" value="Genomic_DNA"/>
</dbReference>
<name>A0ABS8UEK0_9GAMM</name>
<dbReference type="PROSITE" id="PS51257">
    <property type="entry name" value="PROKAR_LIPOPROTEIN"/>
    <property type="match status" value="1"/>
</dbReference>
<reference evidence="2" key="1">
    <citation type="submission" date="2021-12" db="EMBL/GenBank/DDBJ databases">
        <authorList>
            <person name="Ulrich A."/>
        </authorList>
    </citation>
    <scope>NUCLEOTIDE SEQUENCE</scope>
    <source>
        <strain evidence="2">A1P009</strain>
    </source>
</reference>
<dbReference type="RefSeq" id="WP_232136096.1">
    <property type="nucleotide sequence ID" value="NZ_CP089507.1"/>
</dbReference>
<evidence type="ECO:0000313" key="3">
    <source>
        <dbReference type="Proteomes" id="UP001430360"/>
    </source>
</evidence>
<dbReference type="Proteomes" id="UP001430360">
    <property type="component" value="Unassembled WGS sequence"/>
</dbReference>
<proteinExistence type="predicted"/>
<organism evidence="2 3">
    <name type="scientific">Luteimonas fraxinea</name>
    <dbReference type="NCBI Taxonomy" id="2901869"/>
    <lineage>
        <taxon>Bacteria</taxon>
        <taxon>Pseudomonadati</taxon>
        <taxon>Pseudomonadota</taxon>
        <taxon>Gammaproteobacteria</taxon>
        <taxon>Lysobacterales</taxon>
        <taxon>Lysobacteraceae</taxon>
        <taxon>Luteimonas</taxon>
    </lineage>
</organism>
<gene>
    <name evidence="2" type="ORF">LTT95_09360</name>
</gene>
<feature type="signal peptide" evidence="1">
    <location>
        <begin position="1"/>
        <end position="24"/>
    </location>
</feature>
<accession>A0ABS8UEK0</accession>
<reference evidence="2" key="2">
    <citation type="journal article" date="2022" name="Syst. Appl. Microbiol.">
        <title>Physiological and genomic characterisation of Luteimonas fraxinea sp. nov., a bacterial species associated with trees tolerant to ash dieback.</title>
        <authorList>
            <person name="Ulrich K."/>
            <person name="Becker R."/>
            <person name="Behrendt U."/>
            <person name="Kube M."/>
            <person name="Schneck V."/>
            <person name="Ulrich A."/>
        </authorList>
    </citation>
    <scope>NUCLEOTIDE SEQUENCE</scope>
    <source>
        <strain evidence="2">A1P009</strain>
    </source>
</reference>
<protein>
    <submittedName>
        <fullName evidence="2">Uncharacterized protein</fullName>
    </submittedName>
</protein>
<sequence length="241" mass="25803">MRTWTSNAVLASALACLSSAGAPAAASAEPSSPIHGHIEFLWEAPAPGSEARPVALGLLTRPEVPHLACWKSAAFPQRTVEVRLEIDDAQGRHALWVGAETGTRSQVVRCRDIDLAALGVAPGMRRVILRFDGQVAAEATIEVADSLDTAAFHRGDRTFVNGRTRYLTDIAPADYSGRFVWVLTFGPDGRVIAVETEVAEGLAATRLRAAGDAAAWLYRIGADPDQPERKLRQPYDLVPGG</sequence>
<evidence type="ECO:0000313" key="2">
    <source>
        <dbReference type="EMBL" id="MCD9097144.1"/>
    </source>
</evidence>